<sequence length="415" mass="45436">MSLSLLASRSMISTDRRHIDPNPDRLPINLNTSSSSNPSSSTITTTSTSTPKPSSVSSSLLLLSTSAEAAVLESQTLTPLHHHLNNKRDHKHAHLFKCEKCPKVYRHPQCLVKHRWEHTSYWADASKLMLSKHQQVQMLEAAAILATPSGSLPESRSLWPAAVSPSEAGLLGSDQVNLDVIQSQSKSYKPADHQQHRSSSSPCSSVLTASTPIAMKISKAGSEDIEMDEEEDEEEEIETGDEEEEDEIMFEMSINGDDSQSSTSQAETGSGSSAEKGRVMKEVQNSRSLPISFSISAPPPMGYFQPRPTTLTTTLVQDVRKEPVQAFLAGFPHPPTPSVCSVGRSYYHPETVFNPPPYADSGLRFQDQRILEENGNQVVEQEEEDEEDEDEDVGFGVREVGGMNGSGDEVIGMEL</sequence>
<dbReference type="eggNOG" id="ENOG502S997">
    <property type="taxonomic scope" value="Eukaryota"/>
</dbReference>
<protein>
    <recommendedName>
        <fullName evidence="3">C2H2-type domain-containing protein</fullName>
    </recommendedName>
</protein>
<name>F4RPC7_MELLP</name>
<dbReference type="OrthoDB" id="2152896at2759"/>
<feature type="region of interest" description="Disordered" evidence="2">
    <location>
        <begin position="220"/>
        <end position="278"/>
    </location>
</feature>
<feature type="domain" description="C2H2-type" evidence="3">
    <location>
        <begin position="96"/>
        <end position="123"/>
    </location>
</feature>
<dbReference type="STRING" id="747676.F4RPC7"/>
<accession>F4RPC7</accession>
<evidence type="ECO:0000259" key="3">
    <source>
        <dbReference type="PROSITE" id="PS50157"/>
    </source>
</evidence>
<feature type="compositionally biased region" description="Acidic residues" evidence="2">
    <location>
        <begin position="380"/>
        <end position="393"/>
    </location>
</feature>
<feature type="region of interest" description="Disordered" evidence="2">
    <location>
        <begin position="185"/>
        <end position="208"/>
    </location>
</feature>
<organism evidence="5">
    <name type="scientific">Melampsora larici-populina (strain 98AG31 / pathotype 3-4-7)</name>
    <name type="common">Poplar leaf rust fungus</name>
    <dbReference type="NCBI Taxonomy" id="747676"/>
    <lineage>
        <taxon>Eukaryota</taxon>
        <taxon>Fungi</taxon>
        <taxon>Dikarya</taxon>
        <taxon>Basidiomycota</taxon>
        <taxon>Pucciniomycotina</taxon>
        <taxon>Pucciniomycetes</taxon>
        <taxon>Pucciniales</taxon>
        <taxon>Melampsoraceae</taxon>
        <taxon>Melampsora</taxon>
    </lineage>
</organism>
<reference evidence="5" key="1">
    <citation type="journal article" date="2011" name="Proc. Natl. Acad. Sci. U.S.A.">
        <title>Obligate biotrophy features unraveled by the genomic analysis of rust fungi.</title>
        <authorList>
            <person name="Duplessis S."/>
            <person name="Cuomo C.A."/>
            <person name="Lin Y.-C."/>
            <person name="Aerts A."/>
            <person name="Tisserant E."/>
            <person name="Veneault-Fourrey C."/>
            <person name="Joly D.L."/>
            <person name="Hacquard S."/>
            <person name="Amselem J."/>
            <person name="Cantarel B.L."/>
            <person name="Chiu R."/>
            <person name="Coutinho P.M."/>
            <person name="Feau N."/>
            <person name="Field M."/>
            <person name="Frey P."/>
            <person name="Gelhaye E."/>
            <person name="Goldberg J."/>
            <person name="Grabherr M.G."/>
            <person name="Kodira C.D."/>
            <person name="Kohler A."/>
            <person name="Kuees U."/>
            <person name="Lindquist E.A."/>
            <person name="Lucas S.M."/>
            <person name="Mago R."/>
            <person name="Mauceli E."/>
            <person name="Morin E."/>
            <person name="Murat C."/>
            <person name="Pangilinan J.L."/>
            <person name="Park R."/>
            <person name="Pearson M."/>
            <person name="Quesneville H."/>
            <person name="Rouhier N."/>
            <person name="Sakthikumar S."/>
            <person name="Salamov A.A."/>
            <person name="Schmutz J."/>
            <person name="Selles B."/>
            <person name="Shapiro H."/>
            <person name="Tanguay P."/>
            <person name="Tuskan G.A."/>
            <person name="Henrissat B."/>
            <person name="Van de Peer Y."/>
            <person name="Rouze P."/>
            <person name="Ellis J.G."/>
            <person name="Dodds P.N."/>
            <person name="Schein J.E."/>
            <person name="Zhong S."/>
            <person name="Hamelin R.C."/>
            <person name="Grigoriev I.V."/>
            <person name="Szabo L.J."/>
            <person name="Martin F."/>
        </authorList>
    </citation>
    <scope>NUCLEOTIDE SEQUENCE [LARGE SCALE GENOMIC DNA]</scope>
    <source>
        <strain evidence="5">98AG31 / pathotype 3-4-7</strain>
    </source>
</reference>
<dbReference type="HOGENOM" id="CLU_571255_0_0_1"/>
<keyword evidence="1" id="KW-0479">Metal-binding</keyword>
<evidence type="ECO:0000256" key="1">
    <source>
        <dbReference type="PROSITE-ProRule" id="PRU00042"/>
    </source>
</evidence>
<keyword evidence="1" id="KW-0863">Zinc-finger</keyword>
<dbReference type="Proteomes" id="UP000001072">
    <property type="component" value="Unassembled WGS sequence"/>
</dbReference>
<feature type="compositionally biased region" description="Acidic residues" evidence="2">
    <location>
        <begin position="223"/>
        <end position="249"/>
    </location>
</feature>
<gene>
    <name evidence="4" type="ORF">MELLADRAFT_116722</name>
</gene>
<proteinExistence type="predicted"/>
<feature type="region of interest" description="Disordered" evidence="2">
    <location>
        <begin position="372"/>
        <end position="415"/>
    </location>
</feature>
<evidence type="ECO:0000256" key="2">
    <source>
        <dbReference type="SAM" id="MobiDB-lite"/>
    </source>
</evidence>
<keyword evidence="5" id="KW-1185">Reference proteome</keyword>
<dbReference type="PROSITE" id="PS50157">
    <property type="entry name" value="ZINC_FINGER_C2H2_2"/>
    <property type="match status" value="1"/>
</dbReference>
<feature type="compositionally biased region" description="Low complexity" evidence="2">
    <location>
        <begin position="26"/>
        <end position="57"/>
    </location>
</feature>
<feature type="compositionally biased region" description="Basic and acidic residues" evidence="2">
    <location>
        <begin position="14"/>
        <end position="23"/>
    </location>
</feature>
<dbReference type="AlphaFoldDB" id="F4RPC7"/>
<feature type="compositionally biased region" description="Polar residues" evidence="2">
    <location>
        <begin position="256"/>
        <end position="273"/>
    </location>
</feature>
<dbReference type="EMBL" id="GL883111">
    <property type="protein sequence ID" value="EGG05793.1"/>
    <property type="molecule type" value="Genomic_DNA"/>
</dbReference>
<dbReference type="KEGG" id="mlr:MELLADRAFT_116722"/>
<dbReference type="GeneID" id="18925870"/>
<feature type="region of interest" description="Disordered" evidence="2">
    <location>
        <begin position="14"/>
        <end position="57"/>
    </location>
</feature>
<dbReference type="InParanoid" id="F4RPC7"/>
<keyword evidence="1" id="KW-0862">Zinc</keyword>
<dbReference type="GO" id="GO:0008270">
    <property type="term" value="F:zinc ion binding"/>
    <property type="evidence" value="ECO:0007669"/>
    <property type="project" value="UniProtKB-KW"/>
</dbReference>
<dbReference type="PROSITE" id="PS00028">
    <property type="entry name" value="ZINC_FINGER_C2H2_1"/>
    <property type="match status" value="1"/>
</dbReference>
<dbReference type="RefSeq" id="XP_007410849.1">
    <property type="nucleotide sequence ID" value="XM_007410787.1"/>
</dbReference>
<evidence type="ECO:0000313" key="4">
    <source>
        <dbReference type="EMBL" id="EGG05793.1"/>
    </source>
</evidence>
<dbReference type="VEuPathDB" id="FungiDB:MELLADRAFT_116722"/>
<dbReference type="InterPro" id="IPR013087">
    <property type="entry name" value="Znf_C2H2_type"/>
</dbReference>
<evidence type="ECO:0000313" key="5">
    <source>
        <dbReference type="Proteomes" id="UP000001072"/>
    </source>
</evidence>